<dbReference type="InterPro" id="IPR004474">
    <property type="entry name" value="LytR_CpsA_psr"/>
</dbReference>
<feature type="transmembrane region" description="Helical" evidence="3">
    <location>
        <begin position="33"/>
        <end position="53"/>
    </location>
</feature>
<evidence type="ECO:0000313" key="5">
    <source>
        <dbReference type="EMBL" id="ARU61664.1"/>
    </source>
</evidence>
<keyword evidence="3" id="KW-0472">Membrane</keyword>
<organism evidence="5 6">
    <name type="scientific">Tumebacillus avium</name>
    <dbReference type="NCBI Taxonomy" id="1903704"/>
    <lineage>
        <taxon>Bacteria</taxon>
        <taxon>Bacillati</taxon>
        <taxon>Bacillota</taxon>
        <taxon>Bacilli</taxon>
        <taxon>Bacillales</taxon>
        <taxon>Alicyclobacillaceae</taxon>
        <taxon>Tumebacillus</taxon>
    </lineage>
</organism>
<dbReference type="PANTHER" id="PTHR33392">
    <property type="entry name" value="POLYISOPRENYL-TEICHOIC ACID--PEPTIDOGLYCAN TEICHOIC ACID TRANSFERASE TAGU"/>
    <property type="match status" value="1"/>
</dbReference>
<dbReference type="InterPro" id="IPR050922">
    <property type="entry name" value="LytR/CpsA/Psr_CW_biosynth"/>
</dbReference>
<dbReference type="PANTHER" id="PTHR33392:SF6">
    <property type="entry name" value="POLYISOPRENYL-TEICHOIC ACID--PEPTIDOGLYCAN TEICHOIC ACID TRANSFERASE TAGU"/>
    <property type="match status" value="1"/>
</dbReference>
<sequence>MAKKGKKSSRIQEKRAKRGIELSGGDECVKKKWLRLVGFVLTILLLFSGYYVYSMFSFLEDVSTTKFSSGDSPLTTATWEGKEQVNILFLGVDTRVKGEQPRSDTILLLSVNPVTKKASLFSVMRDTYLDIEGVGQAKINAAFANGGPELLISTVQDFLDIPIHYYVATDFQGFAKIIDAMGGVDVNVKEAMVHPDDGVYDIKLAAGQQHLSGQQALMYVRYRGTARADFDRTERQREMVKIVGQKMATPGMALKLPKILKEVTPYTESNIAAGDLYKLIALGLKADTTGMQTEQLPPVEFLSEEYNMYGEQVLWPDIAGTRQFVKEKIGATASTTAGTPPADGGSETAGPAGGGQDSGQEQPVAENPSDSGKQKGQVTGEYVNLRQMPGTENEVIGQVYAGQVLIIEETAGDWYYVRTPDGMYGYVTASLVQLL</sequence>
<dbReference type="AlphaFoldDB" id="A0A1Y0IQP1"/>
<evidence type="ECO:0000313" key="6">
    <source>
        <dbReference type="Proteomes" id="UP000195437"/>
    </source>
</evidence>
<dbReference type="Pfam" id="PF03816">
    <property type="entry name" value="LytR_cpsA_psr"/>
    <property type="match status" value="1"/>
</dbReference>
<keyword evidence="3" id="KW-1133">Transmembrane helix</keyword>
<evidence type="ECO:0000256" key="3">
    <source>
        <dbReference type="SAM" id="Phobius"/>
    </source>
</evidence>
<feature type="domain" description="SH3b" evidence="4">
    <location>
        <begin position="373"/>
        <end position="435"/>
    </location>
</feature>
<keyword evidence="3" id="KW-0812">Transmembrane</keyword>
<reference evidence="6" key="1">
    <citation type="submission" date="2017-05" db="EMBL/GenBank/DDBJ databases">
        <authorList>
            <person name="Sung H."/>
        </authorList>
    </citation>
    <scope>NUCLEOTIDE SEQUENCE [LARGE SCALE GENOMIC DNA]</scope>
    <source>
        <strain evidence="6">AR23208</strain>
    </source>
</reference>
<dbReference type="Gene3D" id="3.40.630.190">
    <property type="entry name" value="LCP protein"/>
    <property type="match status" value="1"/>
</dbReference>
<dbReference type="SMART" id="SM00287">
    <property type="entry name" value="SH3b"/>
    <property type="match status" value="1"/>
</dbReference>
<feature type="compositionally biased region" description="Polar residues" evidence="2">
    <location>
        <begin position="368"/>
        <end position="377"/>
    </location>
</feature>
<feature type="compositionally biased region" description="Low complexity" evidence="2">
    <location>
        <begin position="332"/>
        <end position="350"/>
    </location>
</feature>
<dbReference type="Gene3D" id="2.30.30.40">
    <property type="entry name" value="SH3 Domains"/>
    <property type="match status" value="1"/>
</dbReference>
<evidence type="ECO:0000256" key="2">
    <source>
        <dbReference type="SAM" id="MobiDB-lite"/>
    </source>
</evidence>
<dbReference type="Proteomes" id="UP000195437">
    <property type="component" value="Chromosome"/>
</dbReference>
<dbReference type="KEGG" id="tum:CBW65_12025"/>
<proteinExistence type="inferred from homology"/>
<dbReference type="EMBL" id="CP021434">
    <property type="protein sequence ID" value="ARU61664.1"/>
    <property type="molecule type" value="Genomic_DNA"/>
</dbReference>
<comment type="similarity">
    <text evidence="1">Belongs to the LytR/CpsA/Psr (LCP) family.</text>
</comment>
<feature type="region of interest" description="Disordered" evidence="2">
    <location>
        <begin position="332"/>
        <end position="377"/>
    </location>
</feature>
<dbReference type="OrthoDB" id="27330at2"/>
<accession>A0A1Y0IQP1</accession>
<evidence type="ECO:0000256" key="1">
    <source>
        <dbReference type="ARBA" id="ARBA00006068"/>
    </source>
</evidence>
<protein>
    <recommendedName>
        <fullName evidence="4">SH3b domain-containing protein</fullName>
    </recommendedName>
</protein>
<gene>
    <name evidence="5" type="ORF">CBW65_12025</name>
</gene>
<dbReference type="Pfam" id="PF08239">
    <property type="entry name" value="SH3_3"/>
    <property type="match status" value="1"/>
</dbReference>
<evidence type="ECO:0000259" key="4">
    <source>
        <dbReference type="PROSITE" id="PS51781"/>
    </source>
</evidence>
<dbReference type="NCBIfam" id="TIGR00350">
    <property type="entry name" value="lytR_cpsA_psr"/>
    <property type="match status" value="1"/>
</dbReference>
<dbReference type="PROSITE" id="PS51781">
    <property type="entry name" value="SH3B"/>
    <property type="match status" value="1"/>
</dbReference>
<dbReference type="InterPro" id="IPR003646">
    <property type="entry name" value="SH3-like_bac-type"/>
</dbReference>
<keyword evidence="6" id="KW-1185">Reference proteome</keyword>
<name>A0A1Y0IQP1_9BACL</name>